<dbReference type="PANTHER" id="PTHR43364:SF4">
    <property type="entry name" value="NAD(P)-LINKED OXIDOREDUCTASE SUPERFAMILY PROTEIN"/>
    <property type="match status" value="1"/>
</dbReference>
<dbReference type="EMBL" id="BAABJQ010000002">
    <property type="protein sequence ID" value="GAA5178992.1"/>
    <property type="molecule type" value="Genomic_DNA"/>
</dbReference>
<keyword evidence="5" id="KW-1185">Reference proteome</keyword>
<organism evidence="4 5">
    <name type="scientific">Rugosimonospora acidiphila</name>
    <dbReference type="NCBI Taxonomy" id="556531"/>
    <lineage>
        <taxon>Bacteria</taxon>
        <taxon>Bacillati</taxon>
        <taxon>Actinomycetota</taxon>
        <taxon>Actinomycetes</taxon>
        <taxon>Micromonosporales</taxon>
        <taxon>Micromonosporaceae</taxon>
        <taxon>Rugosimonospora</taxon>
    </lineage>
</organism>
<name>A0ABP9RKQ7_9ACTN</name>
<dbReference type="PANTHER" id="PTHR43364">
    <property type="entry name" value="NADH-SPECIFIC METHYLGLYOXAL REDUCTASE-RELATED"/>
    <property type="match status" value="1"/>
</dbReference>
<protein>
    <submittedName>
        <fullName evidence="4">Aldo/keto reductase</fullName>
    </submittedName>
</protein>
<evidence type="ECO:0000313" key="5">
    <source>
        <dbReference type="Proteomes" id="UP001501570"/>
    </source>
</evidence>
<dbReference type="Proteomes" id="UP001501570">
    <property type="component" value="Unassembled WGS sequence"/>
</dbReference>
<comment type="caution">
    <text evidence="4">The sequence shown here is derived from an EMBL/GenBank/DDBJ whole genome shotgun (WGS) entry which is preliminary data.</text>
</comment>
<reference evidence="5" key="1">
    <citation type="journal article" date="2019" name="Int. J. Syst. Evol. Microbiol.">
        <title>The Global Catalogue of Microorganisms (GCM) 10K type strain sequencing project: providing services to taxonomists for standard genome sequencing and annotation.</title>
        <authorList>
            <consortium name="The Broad Institute Genomics Platform"/>
            <consortium name="The Broad Institute Genome Sequencing Center for Infectious Disease"/>
            <person name="Wu L."/>
            <person name="Ma J."/>
        </authorList>
    </citation>
    <scope>NUCLEOTIDE SEQUENCE [LARGE SCALE GENOMIC DNA]</scope>
    <source>
        <strain evidence="5">JCM 18304</strain>
    </source>
</reference>
<dbReference type="CDD" id="cd19080">
    <property type="entry name" value="AKR_AKR9A_9B"/>
    <property type="match status" value="1"/>
</dbReference>
<dbReference type="RefSeq" id="WP_345626112.1">
    <property type="nucleotide sequence ID" value="NZ_BAABJQ010000002.1"/>
</dbReference>
<evidence type="ECO:0000313" key="4">
    <source>
        <dbReference type="EMBL" id="GAA5178992.1"/>
    </source>
</evidence>
<accession>A0ABP9RKQ7</accession>
<dbReference type="Gene3D" id="3.20.20.100">
    <property type="entry name" value="NADP-dependent oxidoreductase domain"/>
    <property type="match status" value="1"/>
</dbReference>
<dbReference type="InterPro" id="IPR036812">
    <property type="entry name" value="NAD(P)_OxRdtase_dom_sf"/>
</dbReference>
<proteinExistence type="predicted"/>
<feature type="region of interest" description="Disordered" evidence="2">
    <location>
        <begin position="220"/>
        <end position="240"/>
    </location>
</feature>
<keyword evidence="1" id="KW-0560">Oxidoreductase</keyword>
<dbReference type="SUPFAM" id="SSF51430">
    <property type="entry name" value="NAD(P)-linked oxidoreductase"/>
    <property type="match status" value="1"/>
</dbReference>
<feature type="domain" description="NADP-dependent oxidoreductase" evidence="3">
    <location>
        <begin position="15"/>
        <end position="317"/>
    </location>
</feature>
<evidence type="ECO:0000259" key="3">
    <source>
        <dbReference type="Pfam" id="PF00248"/>
    </source>
</evidence>
<dbReference type="Pfam" id="PF00248">
    <property type="entry name" value="Aldo_ket_red"/>
    <property type="match status" value="1"/>
</dbReference>
<sequence length="368" mass="40483">MRYKLLGNSGLRVSELGLGTMTFMDDLSWGTTREQSWQIFDAFAEAGGNFIDTSNSYGTSERYLGELIKAERDRFVVATKYTGSARGEHVNGSGNHRKSLVASVESSIRRLQTDHLDLLWLNAWDFMTPVEEIMRALDDLVRLGKVLYVGASNAPAWFVAAASTLAAARGWTRFIAVEVLYNLLERDGDRELLPMARTLDIGVTAWTPLASGWLTGKYRKPPDEAPAGTPAPAGRLDGPGASRFVRRDERAVAILDEVVRVAGELGCSPAQVALNWLRYKDVIPFFGARTAEQAGENLRCLEVTLPDEQARRLDQVSDIALGYPHDFLASGMVKQHIHGGWFGDIDDHRGATDLIRSRSAVGGRSRAS</sequence>
<dbReference type="InterPro" id="IPR050523">
    <property type="entry name" value="AKR_Detox_Biosynth"/>
</dbReference>
<evidence type="ECO:0000256" key="2">
    <source>
        <dbReference type="SAM" id="MobiDB-lite"/>
    </source>
</evidence>
<evidence type="ECO:0000256" key="1">
    <source>
        <dbReference type="ARBA" id="ARBA00023002"/>
    </source>
</evidence>
<gene>
    <name evidence="4" type="ORF">GCM10023322_07580</name>
</gene>
<dbReference type="InterPro" id="IPR023210">
    <property type="entry name" value="NADP_OxRdtase_dom"/>
</dbReference>